<accession>A4S0K7</accession>
<gene>
    <name evidence="3" type="ORF">OSTLU_16241</name>
</gene>
<dbReference type="Gramene" id="ABO97289">
    <property type="protein sequence ID" value="ABO97289"/>
    <property type="gene ID" value="OSTLU_16241"/>
</dbReference>
<sequence length="656" mass="72893">MRAALMSERARGFQPGIATTLNWLSEISFGARKTREKFVKGPLDALAAAYGEFLYDLPYRRQDGSLPPGGERTIEDAVRRLKRSEKARRLDAEREVRDFWRAGGETRTGFDQMAAEYTMALVMDLERGVIACEMEEDSRAVEAMLGEPTLSALCEALERIKQICLCSSAADAAKMAYGYPELLLTSSSAIVARLSQLKTMIPGADVGAILRQDSKSFLQRDIPEIKERFRALRDAFPRVNVARLVEYDPSLLLLDVNVGLNALRELWTEEEFAQSDEDNPFFAEELSLAIKTLAASPPSFSRVLVPDSRRLMGGAPPPRLGPSAKSQKRLKLDVFGGDQWFKRKCEDAYREKPSLELWHDLSSRLIEADIVPTRLRDVTQQHVSTSDVEMHALIGDKIFGAALLEEIVGNRLCKDTGEATRQYSEVASNASMAQLVSECLPQHVQGGREVEEHSAGTLVEAAVYMVNQMAGGPQAVQQLAKWFVYNVVVEGKKQRRFTNPKGLIIELNGHTMSHRIEGTADHEPAFQARCVWPKEAPREQQRETTAIGKSKKEAEANAAKEMLEIYGHEIYNAPAQESAKLKEKKDLKMENAYGHLLTLGGVLVGECINTASTNETARYVATVRLGNDEARAEATSKKQAIRLASQQILEANGEYD</sequence>
<protein>
    <recommendedName>
        <fullName evidence="2">DRBM domain-containing protein</fullName>
    </recommendedName>
</protein>
<dbReference type="Proteomes" id="UP000001568">
    <property type="component" value="Chromosome 7"/>
</dbReference>
<evidence type="ECO:0000313" key="3">
    <source>
        <dbReference type="EMBL" id="ABO97289.1"/>
    </source>
</evidence>
<dbReference type="HOGENOM" id="CLU_418216_0_0_1"/>
<feature type="domain" description="DRBM" evidence="2">
    <location>
        <begin position="499"/>
        <end position="568"/>
    </location>
</feature>
<name>A4S0K7_OSTLU</name>
<dbReference type="GeneID" id="5002836"/>
<dbReference type="KEGG" id="olu:OSTLU_16241"/>
<organism evidence="3 4">
    <name type="scientific">Ostreococcus lucimarinus (strain CCE9901)</name>
    <dbReference type="NCBI Taxonomy" id="436017"/>
    <lineage>
        <taxon>Eukaryota</taxon>
        <taxon>Viridiplantae</taxon>
        <taxon>Chlorophyta</taxon>
        <taxon>Mamiellophyceae</taxon>
        <taxon>Mamiellales</taxon>
        <taxon>Bathycoccaceae</taxon>
        <taxon>Ostreococcus</taxon>
    </lineage>
</organism>
<dbReference type="EMBL" id="CP000587">
    <property type="protein sequence ID" value="ABO97289.1"/>
    <property type="molecule type" value="Genomic_DNA"/>
</dbReference>
<dbReference type="eggNOG" id="ENOG502SWA6">
    <property type="taxonomic scope" value="Eukaryota"/>
</dbReference>
<keyword evidence="4" id="KW-1185">Reference proteome</keyword>
<dbReference type="CDD" id="cd00048">
    <property type="entry name" value="DSRM_SF"/>
    <property type="match status" value="1"/>
</dbReference>
<dbReference type="RefSeq" id="XP_001418996.1">
    <property type="nucleotide sequence ID" value="XM_001418959.1"/>
</dbReference>
<evidence type="ECO:0000313" key="4">
    <source>
        <dbReference type="Proteomes" id="UP000001568"/>
    </source>
</evidence>
<dbReference type="Pfam" id="PF00035">
    <property type="entry name" value="dsrm"/>
    <property type="match status" value="1"/>
</dbReference>
<dbReference type="PROSITE" id="PS50137">
    <property type="entry name" value="DS_RBD"/>
    <property type="match status" value="1"/>
</dbReference>
<dbReference type="GO" id="GO:0003723">
    <property type="term" value="F:RNA binding"/>
    <property type="evidence" value="ECO:0007669"/>
    <property type="project" value="UniProtKB-UniRule"/>
</dbReference>
<evidence type="ECO:0000256" key="1">
    <source>
        <dbReference type="PROSITE-ProRule" id="PRU00266"/>
    </source>
</evidence>
<dbReference type="InterPro" id="IPR014720">
    <property type="entry name" value="dsRBD_dom"/>
</dbReference>
<keyword evidence="1" id="KW-0694">RNA-binding</keyword>
<proteinExistence type="predicted"/>
<dbReference type="Gene3D" id="3.30.160.20">
    <property type="match status" value="1"/>
</dbReference>
<evidence type="ECO:0000259" key="2">
    <source>
        <dbReference type="PROSITE" id="PS50137"/>
    </source>
</evidence>
<dbReference type="SMART" id="SM00358">
    <property type="entry name" value="DSRM"/>
    <property type="match status" value="2"/>
</dbReference>
<reference evidence="3 4" key="1">
    <citation type="journal article" date="2007" name="Proc. Natl. Acad. Sci. U.S.A.">
        <title>The tiny eukaryote Ostreococcus provides genomic insights into the paradox of plankton speciation.</title>
        <authorList>
            <person name="Palenik B."/>
            <person name="Grimwood J."/>
            <person name="Aerts A."/>
            <person name="Rouze P."/>
            <person name="Salamov A."/>
            <person name="Putnam N."/>
            <person name="Dupont C."/>
            <person name="Jorgensen R."/>
            <person name="Derelle E."/>
            <person name="Rombauts S."/>
            <person name="Zhou K."/>
            <person name="Otillar R."/>
            <person name="Merchant S.S."/>
            <person name="Podell S."/>
            <person name="Gaasterland T."/>
            <person name="Napoli C."/>
            <person name="Gendler K."/>
            <person name="Manuell A."/>
            <person name="Tai V."/>
            <person name="Vallon O."/>
            <person name="Piganeau G."/>
            <person name="Jancek S."/>
            <person name="Heijde M."/>
            <person name="Jabbari K."/>
            <person name="Bowler C."/>
            <person name="Lohr M."/>
            <person name="Robbens S."/>
            <person name="Werner G."/>
            <person name="Dubchak I."/>
            <person name="Pazour G.J."/>
            <person name="Ren Q."/>
            <person name="Paulsen I."/>
            <person name="Delwiche C."/>
            <person name="Schmutz J."/>
            <person name="Rokhsar D."/>
            <person name="Van de Peer Y."/>
            <person name="Moreau H."/>
            <person name="Grigoriev I.V."/>
        </authorList>
    </citation>
    <scope>NUCLEOTIDE SEQUENCE [LARGE SCALE GENOMIC DNA]</scope>
    <source>
        <strain evidence="3 4">CCE9901</strain>
    </source>
</reference>
<dbReference type="SUPFAM" id="SSF54768">
    <property type="entry name" value="dsRNA-binding domain-like"/>
    <property type="match status" value="1"/>
</dbReference>
<dbReference type="AlphaFoldDB" id="A4S0K7"/>
<dbReference type="OrthoDB" id="10494210at2759"/>